<reference evidence="1" key="1">
    <citation type="submission" date="2016-02" db="EMBL/GenBank/DDBJ databases">
        <title>WGS assembly of Manihot esculenta.</title>
        <authorList>
            <person name="Bredeson J.V."/>
            <person name="Prochnik S.E."/>
            <person name="Lyons J.B."/>
            <person name="Schmutz J."/>
            <person name="Grimwood J."/>
            <person name="Vrebalov J."/>
            <person name="Bart R.S."/>
            <person name="Amuge T."/>
            <person name="Ferguson M.E."/>
            <person name="Green R."/>
            <person name="Putnam N."/>
            <person name="Stites J."/>
            <person name="Rounsley S."/>
            <person name="Rokhsar D.S."/>
        </authorList>
    </citation>
    <scope>NUCLEOTIDE SEQUENCE [LARGE SCALE GENOMIC DNA]</scope>
    <source>
        <tissue evidence="1">Leaf</tissue>
    </source>
</reference>
<dbReference type="EMBL" id="CM004402">
    <property type="protein sequence ID" value="OAY27599.1"/>
    <property type="molecule type" value="Genomic_DNA"/>
</dbReference>
<name>A0A2C9UBP0_MANES</name>
<evidence type="ECO:0000313" key="1">
    <source>
        <dbReference type="EMBL" id="OAY27599.1"/>
    </source>
</evidence>
<organism evidence="1">
    <name type="scientific">Manihot esculenta</name>
    <name type="common">Cassava</name>
    <name type="synonym">Jatropha manihot</name>
    <dbReference type="NCBI Taxonomy" id="3983"/>
    <lineage>
        <taxon>Eukaryota</taxon>
        <taxon>Viridiplantae</taxon>
        <taxon>Streptophyta</taxon>
        <taxon>Embryophyta</taxon>
        <taxon>Tracheophyta</taxon>
        <taxon>Spermatophyta</taxon>
        <taxon>Magnoliopsida</taxon>
        <taxon>eudicotyledons</taxon>
        <taxon>Gunneridae</taxon>
        <taxon>Pentapetalae</taxon>
        <taxon>rosids</taxon>
        <taxon>fabids</taxon>
        <taxon>Malpighiales</taxon>
        <taxon>Euphorbiaceae</taxon>
        <taxon>Crotonoideae</taxon>
        <taxon>Manihoteae</taxon>
        <taxon>Manihot</taxon>
    </lineage>
</organism>
<sequence>MEYTRGYMRYDLLAHKDSLFILKSERLLACLQFGCIYSLLTITYLCARSHIPLLLESIVKSPSFSSKAHRLDPSIVRNY</sequence>
<proteinExistence type="predicted"/>
<gene>
    <name evidence="1" type="ORF">MANES_16G138200</name>
</gene>
<protein>
    <submittedName>
        <fullName evidence="1">Uncharacterized protein</fullName>
    </submittedName>
</protein>
<accession>A0A2C9UBP0</accession>
<dbReference type="AlphaFoldDB" id="A0A2C9UBP0"/>